<dbReference type="RefSeq" id="XP_022095695.1">
    <property type="nucleotide sequence ID" value="XM_022240003.1"/>
</dbReference>
<dbReference type="GeneID" id="110981944"/>
<sequence length="198" mass="21980">MSRTCTQGPTAYQELFTCADVTGNSAEYTGVAEFVAVTCVNPSQHLVFARHARMDGDLVKHLGGCHCGKVRFEVQAPTKLTVFNCNCSICVMKGIRPFTVPSSNFKLLQGEDNLTCYTYNTKQAQHFFCKTCGVESFYTPRLLPNDKGVLINCLDKGTLETTDITVIDFDGQNWNEAVEKYNTNIKEVSEDSDSKSDK</sequence>
<dbReference type="OrthoDB" id="2993351at2759"/>
<dbReference type="PANTHER" id="PTHR28620">
    <property type="entry name" value="CENTROMERE PROTEIN V"/>
    <property type="match status" value="1"/>
</dbReference>
<dbReference type="Pfam" id="PF04828">
    <property type="entry name" value="GFA"/>
    <property type="match status" value="1"/>
</dbReference>
<dbReference type="GO" id="GO:0016846">
    <property type="term" value="F:carbon-sulfur lyase activity"/>
    <property type="evidence" value="ECO:0007669"/>
    <property type="project" value="InterPro"/>
</dbReference>
<dbReference type="PROSITE" id="PS51891">
    <property type="entry name" value="CENP_V_GFA"/>
    <property type="match status" value="1"/>
</dbReference>
<keyword evidence="5" id="KW-1185">Reference proteome</keyword>
<dbReference type="GO" id="GO:0046872">
    <property type="term" value="F:metal ion binding"/>
    <property type="evidence" value="ECO:0007669"/>
    <property type="project" value="UniProtKB-KW"/>
</dbReference>
<keyword evidence="2" id="KW-0479">Metal-binding</keyword>
<dbReference type="InterPro" id="IPR052355">
    <property type="entry name" value="CENP-V-like"/>
</dbReference>
<dbReference type="KEGG" id="aplc:110981944"/>
<name>A0A8B7YT91_ACAPL</name>
<feature type="domain" description="CENP-V/GFA" evidence="4">
    <location>
        <begin position="61"/>
        <end position="175"/>
    </location>
</feature>
<evidence type="ECO:0000256" key="3">
    <source>
        <dbReference type="ARBA" id="ARBA00022833"/>
    </source>
</evidence>
<accession>A0A8B7YT91</accession>
<organism evidence="5 6">
    <name type="scientific">Acanthaster planci</name>
    <name type="common">Crown-of-thorns starfish</name>
    <dbReference type="NCBI Taxonomy" id="133434"/>
    <lineage>
        <taxon>Eukaryota</taxon>
        <taxon>Metazoa</taxon>
        <taxon>Echinodermata</taxon>
        <taxon>Eleutherozoa</taxon>
        <taxon>Asterozoa</taxon>
        <taxon>Asteroidea</taxon>
        <taxon>Valvatacea</taxon>
        <taxon>Valvatida</taxon>
        <taxon>Acanthasteridae</taxon>
        <taxon>Acanthaster</taxon>
    </lineage>
</organism>
<evidence type="ECO:0000313" key="5">
    <source>
        <dbReference type="Proteomes" id="UP000694845"/>
    </source>
</evidence>
<evidence type="ECO:0000313" key="6">
    <source>
        <dbReference type="RefSeq" id="XP_022095695.1"/>
    </source>
</evidence>
<proteinExistence type="inferred from homology"/>
<dbReference type="Proteomes" id="UP000694845">
    <property type="component" value="Unplaced"/>
</dbReference>
<comment type="similarity">
    <text evidence="1">Belongs to the Gfa family.</text>
</comment>
<dbReference type="InterPro" id="IPR006913">
    <property type="entry name" value="CENP-V/GFA"/>
</dbReference>
<dbReference type="InterPro" id="IPR011057">
    <property type="entry name" value="Mss4-like_sf"/>
</dbReference>
<evidence type="ECO:0000256" key="2">
    <source>
        <dbReference type="ARBA" id="ARBA00022723"/>
    </source>
</evidence>
<dbReference type="PANTHER" id="PTHR28620:SF1">
    <property type="entry name" value="CENP-V_GFA DOMAIN-CONTAINING PROTEIN"/>
    <property type="match status" value="1"/>
</dbReference>
<dbReference type="SUPFAM" id="SSF51316">
    <property type="entry name" value="Mss4-like"/>
    <property type="match status" value="1"/>
</dbReference>
<protein>
    <submittedName>
        <fullName evidence="6">Centromere protein V-like isoform X1</fullName>
    </submittedName>
</protein>
<evidence type="ECO:0000256" key="1">
    <source>
        <dbReference type="ARBA" id="ARBA00005495"/>
    </source>
</evidence>
<dbReference type="Gene3D" id="2.170.150.70">
    <property type="match status" value="1"/>
</dbReference>
<dbReference type="AlphaFoldDB" id="A0A8B7YT91"/>
<keyword evidence="3" id="KW-0862">Zinc</keyword>
<gene>
    <name evidence="6" type="primary">LOC110981944</name>
</gene>
<reference evidence="6" key="1">
    <citation type="submission" date="2025-08" db="UniProtKB">
        <authorList>
            <consortium name="RefSeq"/>
        </authorList>
    </citation>
    <scope>IDENTIFICATION</scope>
</reference>
<evidence type="ECO:0000259" key="4">
    <source>
        <dbReference type="PROSITE" id="PS51891"/>
    </source>
</evidence>